<comment type="caution">
    <text evidence="1">The sequence shown here is derived from an EMBL/GenBank/DDBJ whole genome shotgun (WGS) entry which is preliminary data.</text>
</comment>
<accession>A0A8J5WCP6</accession>
<evidence type="ECO:0000313" key="2">
    <source>
        <dbReference type="Proteomes" id="UP000729402"/>
    </source>
</evidence>
<proteinExistence type="predicted"/>
<dbReference type="EMBL" id="JAAALK010000082">
    <property type="protein sequence ID" value="KAG8086752.1"/>
    <property type="molecule type" value="Genomic_DNA"/>
</dbReference>
<name>A0A8J5WCP6_ZIZPA</name>
<protein>
    <submittedName>
        <fullName evidence="1">Uncharacterized protein</fullName>
    </submittedName>
</protein>
<organism evidence="1 2">
    <name type="scientific">Zizania palustris</name>
    <name type="common">Northern wild rice</name>
    <dbReference type="NCBI Taxonomy" id="103762"/>
    <lineage>
        <taxon>Eukaryota</taxon>
        <taxon>Viridiplantae</taxon>
        <taxon>Streptophyta</taxon>
        <taxon>Embryophyta</taxon>
        <taxon>Tracheophyta</taxon>
        <taxon>Spermatophyta</taxon>
        <taxon>Magnoliopsida</taxon>
        <taxon>Liliopsida</taxon>
        <taxon>Poales</taxon>
        <taxon>Poaceae</taxon>
        <taxon>BOP clade</taxon>
        <taxon>Oryzoideae</taxon>
        <taxon>Oryzeae</taxon>
        <taxon>Zizaniinae</taxon>
        <taxon>Zizania</taxon>
    </lineage>
</organism>
<keyword evidence="2" id="KW-1185">Reference proteome</keyword>
<reference evidence="1" key="1">
    <citation type="journal article" date="2021" name="bioRxiv">
        <title>Whole Genome Assembly and Annotation of Northern Wild Rice, Zizania palustris L., Supports a Whole Genome Duplication in the Zizania Genus.</title>
        <authorList>
            <person name="Haas M."/>
            <person name="Kono T."/>
            <person name="Macchietto M."/>
            <person name="Millas R."/>
            <person name="McGilp L."/>
            <person name="Shao M."/>
            <person name="Duquette J."/>
            <person name="Hirsch C.N."/>
            <person name="Kimball J."/>
        </authorList>
    </citation>
    <scope>NUCLEOTIDE SEQUENCE</scope>
    <source>
        <tissue evidence="1">Fresh leaf tissue</tissue>
    </source>
</reference>
<evidence type="ECO:0000313" key="1">
    <source>
        <dbReference type="EMBL" id="KAG8086752.1"/>
    </source>
</evidence>
<gene>
    <name evidence="1" type="ORF">GUJ93_ZPchr0010g8969</name>
</gene>
<reference evidence="1" key="2">
    <citation type="submission" date="2021-02" db="EMBL/GenBank/DDBJ databases">
        <authorList>
            <person name="Kimball J.A."/>
            <person name="Haas M.W."/>
            <person name="Macchietto M."/>
            <person name="Kono T."/>
            <person name="Duquette J."/>
            <person name="Shao M."/>
        </authorList>
    </citation>
    <scope>NUCLEOTIDE SEQUENCE</scope>
    <source>
        <tissue evidence="1">Fresh leaf tissue</tissue>
    </source>
</reference>
<dbReference type="Proteomes" id="UP000729402">
    <property type="component" value="Unassembled WGS sequence"/>
</dbReference>
<dbReference type="AlphaFoldDB" id="A0A8J5WCP6"/>
<sequence>MLTQFHGHGQTYLDSSVKDGIFAFGVERKPASASGQRELLGFFLVGSLRFHEVDAISQVLRSVAKWGE</sequence>